<dbReference type="GO" id="GO:0005543">
    <property type="term" value="F:phospholipid binding"/>
    <property type="evidence" value="ECO:0007669"/>
    <property type="project" value="TreeGrafter"/>
</dbReference>
<dbReference type="HAMAP" id="MF_00392">
    <property type="entry name" value="LpxB"/>
    <property type="match status" value="1"/>
</dbReference>
<evidence type="ECO:0000256" key="5">
    <source>
        <dbReference type="ARBA" id="ARBA00022516"/>
    </source>
</evidence>
<dbReference type="InterPro" id="IPR003835">
    <property type="entry name" value="Glyco_trans_19"/>
</dbReference>
<accession>A0A1W1XLF2</accession>
<dbReference type="PANTHER" id="PTHR30372:SF4">
    <property type="entry name" value="LIPID-A-DISACCHARIDE SYNTHASE, MITOCHONDRIAL-RELATED"/>
    <property type="match status" value="1"/>
</dbReference>
<evidence type="ECO:0000256" key="3">
    <source>
        <dbReference type="ARBA" id="ARBA00012687"/>
    </source>
</evidence>
<organism evidence="12 13">
    <name type="scientific">Andreprevotia lacus DSM 23236</name>
    <dbReference type="NCBI Taxonomy" id="1121001"/>
    <lineage>
        <taxon>Bacteria</taxon>
        <taxon>Pseudomonadati</taxon>
        <taxon>Pseudomonadota</taxon>
        <taxon>Betaproteobacteria</taxon>
        <taxon>Neisseriales</taxon>
        <taxon>Chitinibacteraceae</taxon>
        <taxon>Andreprevotia</taxon>
    </lineage>
</organism>
<dbReference type="PANTHER" id="PTHR30372">
    <property type="entry name" value="LIPID-A-DISACCHARIDE SYNTHASE"/>
    <property type="match status" value="1"/>
</dbReference>
<reference evidence="12 13" key="1">
    <citation type="submission" date="2017-04" db="EMBL/GenBank/DDBJ databases">
        <authorList>
            <person name="Afonso C.L."/>
            <person name="Miller P.J."/>
            <person name="Scott M.A."/>
            <person name="Spackman E."/>
            <person name="Goraichik I."/>
            <person name="Dimitrov K.M."/>
            <person name="Suarez D.L."/>
            <person name="Swayne D.E."/>
        </authorList>
    </citation>
    <scope>NUCLEOTIDE SEQUENCE [LARGE SCALE GENOMIC DNA]</scope>
    <source>
        <strain evidence="12 13">DSM 23236</strain>
    </source>
</reference>
<keyword evidence="13" id="KW-1185">Reference proteome</keyword>
<dbReference type="GO" id="GO:0008915">
    <property type="term" value="F:lipid-A-disaccharide synthase activity"/>
    <property type="evidence" value="ECO:0007669"/>
    <property type="project" value="UniProtKB-UniRule"/>
</dbReference>
<dbReference type="Proteomes" id="UP000192761">
    <property type="component" value="Unassembled WGS sequence"/>
</dbReference>
<keyword evidence="7 11" id="KW-0328">Glycosyltransferase</keyword>
<keyword evidence="9 11" id="KW-0443">Lipid metabolism</keyword>
<sequence length="393" mass="43339">MTYRLFEPAGSGPRIVVIAGESSGDLLGAQLIDALKLRYPQARFAGIAGPKMQAAGATTVIEMDALAVRGYVEVLRHLPRLLRIRSRLKAAILAEKPDLVIGIDAPDFNFNIEAAAKAAGIPAVHYVGPSVWAWRPERLKKIGKAVSHVLLLFPFEQDIYRQAGIPATYVGHPLADMMPLVPKQDEVREVLDVPSGKTVFAMLPGSRQSELEMHATLFVQTAQKLYERFPNSVFLVPLITRETRLQFETEMWKQGAQELPFRLLFGHAHEAMQAADAILVASGTAALEAMLAKRPTVVTYRLSNTTYRMVKKKLRLPYVSLPNVLEGRFLVPELLQHDATVDNLVQALSNSITDQRFAARLAARFADHHEALRCGAAERAAEAVAGVLGGRWR</sequence>
<evidence type="ECO:0000256" key="1">
    <source>
        <dbReference type="ARBA" id="ARBA00002056"/>
    </source>
</evidence>
<keyword evidence="8 11" id="KW-0808">Transferase</keyword>
<dbReference type="STRING" id="1121001.SAMN02745857_01959"/>
<evidence type="ECO:0000256" key="10">
    <source>
        <dbReference type="ARBA" id="ARBA00048975"/>
    </source>
</evidence>
<proteinExistence type="inferred from homology"/>
<evidence type="ECO:0000313" key="12">
    <source>
        <dbReference type="EMBL" id="SMC24783.1"/>
    </source>
</evidence>
<dbReference type="EC" id="2.4.1.182" evidence="3 11"/>
<dbReference type="NCBIfam" id="TIGR00215">
    <property type="entry name" value="lpxB"/>
    <property type="match status" value="1"/>
</dbReference>
<dbReference type="RefSeq" id="WP_084090618.1">
    <property type="nucleotide sequence ID" value="NZ_FWXD01000010.1"/>
</dbReference>
<dbReference type="Pfam" id="PF02684">
    <property type="entry name" value="LpxB"/>
    <property type="match status" value="1"/>
</dbReference>
<evidence type="ECO:0000256" key="9">
    <source>
        <dbReference type="ARBA" id="ARBA00023098"/>
    </source>
</evidence>
<evidence type="ECO:0000313" key="13">
    <source>
        <dbReference type="Proteomes" id="UP000192761"/>
    </source>
</evidence>
<evidence type="ECO:0000256" key="7">
    <source>
        <dbReference type="ARBA" id="ARBA00022676"/>
    </source>
</evidence>
<dbReference type="GO" id="GO:0009245">
    <property type="term" value="P:lipid A biosynthetic process"/>
    <property type="evidence" value="ECO:0007669"/>
    <property type="project" value="UniProtKB-UniRule"/>
</dbReference>
<evidence type="ECO:0000256" key="4">
    <source>
        <dbReference type="ARBA" id="ARBA00020902"/>
    </source>
</evidence>
<evidence type="ECO:0000256" key="6">
    <source>
        <dbReference type="ARBA" id="ARBA00022556"/>
    </source>
</evidence>
<dbReference type="CDD" id="cd01635">
    <property type="entry name" value="Glycosyltransferase_GTB-type"/>
    <property type="match status" value="1"/>
</dbReference>
<comment type="pathway">
    <text evidence="11">Bacterial outer membrane biogenesis; LPS lipid A biosynthesis.</text>
</comment>
<dbReference type="UniPathway" id="UPA00973"/>
<dbReference type="AlphaFoldDB" id="A0A1W1XLF2"/>
<dbReference type="SUPFAM" id="SSF53756">
    <property type="entry name" value="UDP-Glycosyltransferase/glycogen phosphorylase"/>
    <property type="match status" value="1"/>
</dbReference>
<dbReference type="GO" id="GO:0016020">
    <property type="term" value="C:membrane"/>
    <property type="evidence" value="ECO:0007669"/>
    <property type="project" value="GOC"/>
</dbReference>
<protein>
    <recommendedName>
        <fullName evidence="4 11">Lipid-A-disaccharide synthase</fullName>
        <ecNumber evidence="3 11">2.4.1.182</ecNumber>
    </recommendedName>
</protein>
<evidence type="ECO:0000256" key="2">
    <source>
        <dbReference type="ARBA" id="ARBA00007868"/>
    </source>
</evidence>
<dbReference type="EMBL" id="FWXD01000010">
    <property type="protein sequence ID" value="SMC24783.1"/>
    <property type="molecule type" value="Genomic_DNA"/>
</dbReference>
<evidence type="ECO:0000256" key="11">
    <source>
        <dbReference type="HAMAP-Rule" id="MF_00392"/>
    </source>
</evidence>
<comment type="similarity">
    <text evidence="2 11">Belongs to the LpxB family.</text>
</comment>
<dbReference type="OrthoDB" id="9801642at2"/>
<keyword evidence="6 11" id="KW-0441">Lipid A biosynthesis</keyword>
<name>A0A1W1XLF2_9NEIS</name>
<evidence type="ECO:0000256" key="8">
    <source>
        <dbReference type="ARBA" id="ARBA00022679"/>
    </source>
</evidence>
<comment type="function">
    <text evidence="1 11">Condensation of UDP-2,3-diacylglucosamine and 2,3-diacylglucosamine-1-phosphate to form lipid A disaccharide, a precursor of lipid A, a phosphorylated glycolipid that anchors the lipopolysaccharide to the outer membrane of the cell.</text>
</comment>
<comment type="catalytic activity">
    <reaction evidence="10 11">
        <text>a lipid X + a UDP-2-N,3-O-bis[(3R)-3-hydroxyacyl]-alpha-D-glucosamine = a lipid A disaccharide + UDP + H(+)</text>
        <dbReference type="Rhea" id="RHEA:67828"/>
        <dbReference type="ChEBI" id="CHEBI:15378"/>
        <dbReference type="ChEBI" id="CHEBI:58223"/>
        <dbReference type="ChEBI" id="CHEBI:137748"/>
        <dbReference type="ChEBI" id="CHEBI:176338"/>
        <dbReference type="ChEBI" id="CHEBI:176343"/>
        <dbReference type="EC" id="2.4.1.182"/>
    </reaction>
</comment>
<keyword evidence="5 11" id="KW-0444">Lipid biosynthesis</keyword>
<gene>
    <name evidence="11" type="primary">lpxB</name>
    <name evidence="12" type="ORF">SAMN02745857_01959</name>
</gene>